<dbReference type="HOGENOM" id="CLU_2357169_0_0_10"/>
<comment type="caution">
    <text evidence="2">The sequence shown here is derived from an EMBL/GenBank/DDBJ whole genome shotgun (WGS) entry which is preliminary data.</text>
</comment>
<feature type="region of interest" description="Disordered" evidence="1">
    <location>
        <begin position="42"/>
        <end position="79"/>
    </location>
</feature>
<dbReference type="Proteomes" id="UP000033035">
    <property type="component" value="Unassembled WGS sequence"/>
</dbReference>
<sequence>MNALRIVCKFLLSLVHTLFPQGLKGRHCQPGDPVVGADSTVVDPLVADGGSPGGHRGDPVDHPSGSREPEKQPPPLTPGNLLGWLLIGAATVKLFC</sequence>
<feature type="compositionally biased region" description="Basic and acidic residues" evidence="1">
    <location>
        <begin position="55"/>
        <end position="71"/>
    </location>
</feature>
<evidence type="ECO:0000313" key="3">
    <source>
        <dbReference type="Proteomes" id="UP000033035"/>
    </source>
</evidence>
<dbReference type="AlphaFoldDB" id="A0A0F5JCY6"/>
<evidence type="ECO:0000313" key="2">
    <source>
        <dbReference type="EMBL" id="KKB55726.1"/>
    </source>
</evidence>
<reference evidence="2 3" key="1">
    <citation type="submission" date="2013-04" db="EMBL/GenBank/DDBJ databases">
        <title>The Genome Sequence of Parabacteroides gordonii DSM 23371.</title>
        <authorList>
            <consortium name="The Broad Institute Genomics Platform"/>
            <person name="Earl A."/>
            <person name="Ward D."/>
            <person name="Feldgarden M."/>
            <person name="Gevers D."/>
            <person name="Martens E."/>
            <person name="Sakamoto M."/>
            <person name="Benno Y."/>
            <person name="Suzuki N."/>
            <person name="Matsunaga N."/>
            <person name="Koshihara K."/>
            <person name="Seki M."/>
            <person name="Komiya H."/>
            <person name="Walker B."/>
            <person name="Young S."/>
            <person name="Zeng Q."/>
            <person name="Gargeya S."/>
            <person name="Fitzgerald M."/>
            <person name="Haas B."/>
            <person name="Abouelleil A."/>
            <person name="Allen A.W."/>
            <person name="Alvarado L."/>
            <person name="Arachchi H.M."/>
            <person name="Berlin A.M."/>
            <person name="Chapman S.B."/>
            <person name="Gainer-Dewar J."/>
            <person name="Goldberg J."/>
            <person name="Griggs A."/>
            <person name="Gujja S."/>
            <person name="Hansen M."/>
            <person name="Howarth C."/>
            <person name="Imamovic A."/>
            <person name="Ireland A."/>
            <person name="Larimer J."/>
            <person name="McCowan C."/>
            <person name="Murphy C."/>
            <person name="Pearson M."/>
            <person name="Poon T.W."/>
            <person name="Priest M."/>
            <person name="Roberts A."/>
            <person name="Saif S."/>
            <person name="Shea T."/>
            <person name="Sisk P."/>
            <person name="Sykes S."/>
            <person name="Wortman J."/>
            <person name="Nusbaum C."/>
            <person name="Birren B."/>
        </authorList>
    </citation>
    <scope>NUCLEOTIDE SEQUENCE [LARGE SCALE GENOMIC DNA]</scope>
    <source>
        <strain evidence="2 3">MS-1</strain>
    </source>
</reference>
<proteinExistence type="predicted"/>
<dbReference type="EMBL" id="AQHW01000015">
    <property type="protein sequence ID" value="KKB55726.1"/>
    <property type="molecule type" value="Genomic_DNA"/>
</dbReference>
<name>A0A0F5JCY6_9BACT</name>
<accession>A0A0F5JCY6</accession>
<organism evidence="2 3">
    <name type="scientific">Parabacteroides gordonii MS-1 = DSM 23371</name>
    <dbReference type="NCBI Taxonomy" id="1203610"/>
    <lineage>
        <taxon>Bacteria</taxon>
        <taxon>Pseudomonadati</taxon>
        <taxon>Bacteroidota</taxon>
        <taxon>Bacteroidia</taxon>
        <taxon>Bacteroidales</taxon>
        <taxon>Tannerellaceae</taxon>
        <taxon>Parabacteroides</taxon>
    </lineage>
</organism>
<keyword evidence="3" id="KW-1185">Reference proteome</keyword>
<gene>
    <name evidence="2" type="ORF">HMPREF1536_03200</name>
</gene>
<dbReference type="STRING" id="1203610.HMPREF1536_03200"/>
<protein>
    <submittedName>
        <fullName evidence="2">Uncharacterized protein</fullName>
    </submittedName>
</protein>
<evidence type="ECO:0000256" key="1">
    <source>
        <dbReference type="SAM" id="MobiDB-lite"/>
    </source>
</evidence>
<dbReference type="PATRIC" id="fig|1203610.3.peg.3265"/>